<organism evidence="3">
    <name type="scientific">viral metagenome</name>
    <dbReference type="NCBI Taxonomy" id="1070528"/>
    <lineage>
        <taxon>unclassified sequences</taxon>
        <taxon>metagenomes</taxon>
        <taxon>organismal metagenomes</taxon>
    </lineage>
</organism>
<evidence type="ECO:0000313" key="3">
    <source>
        <dbReference type="EMBL" id="QHT03015.1"/>
    </source>
</evidence>
<dbReference type="Pfam" id="PF13098">
    <property type="entry name" value="Thioredoxin_2"/>
    <property type="match status" value="1"/>
</dbReference>
<dbReference type="AlphaFoldDB" id="A0A6C0CHI5"/>
<feature type="transmembrane region" description="Helical" evidence="1">
    <location>
        <begin position="21"/>
        <end position="41"/>
    </location>
</feature>
<protein>
    <recommendedName>
        <fullName evidence="2">Thioredoxin-like fold domain-containing protein</fullName>
    </recommendedName>
</protein>
<dbReference type="InterPro" id="IPR012336">
    <property type="entry name" value="Thioredoxin-like_fold"/>
</dbReference>
<name>A0A6C0CHI5_9ZZZZ</name>
<accession>A0A6C0CHI5</accession>
<sequence>MSSKYRSYRGGSSDSNEGSSTLTMILLSVFIFAIIAGSIYYGSQYYRNQENFFDDSSSPLNKNYTLQYFSMTNCGYCNDFQPTWDNIVTDAINNQAIINYTTVKYDISDGGDGMAAGRKYNVNSTPTILLVNNTSGAVIPYEGKRNAADIIAFANQNAK</sequence>
<feature type="domain" description="Thioredoxin-like fold" evidence="2">
    <location>
        <begin position="61"/>
        <end position="149"/>
    </location>
</feature>
<dbReference type="CDD" id="cd02961">
    <property type="entry name" value="PDI_a_family"/>
    <property type="match status" value="1"/>
</dbReference>
<keyword evidence="1" id="KW-0812">Transmembrane</keyword>
<dbReference type="EMBL" id="MN739404">
    <property type="protein sequence ID" value="QHT03015.1"/>
    <property type="molecule type" value="Genomic_DNA"/>
</dbReference>
<dbReference type="SUPFAM" id="SSF52833">
    <property type="entry name" value="Thioredoxin-like"/>
    <property type="match status" value="1"/>
</dbReference>
<reference evidence="3" key="1">
    <citation type="journal article" date="2020" name="Nature">
        <title>Giant virus diversity and host interactions through global metagenomics.</title>
        <authorList>
            <person name="Schulz F."/>
            <person name="Roux S."/>
            <person name="Paez-Espino D."/>
            <person name="Jungbluth S."/>
            <person name="Walsh D.A."/>
            <person name="Denef V.J."/>
            <person name="McMahon K.D."/>
            <person name="Konstantinidis K.T."/>
            <person name="Eloe-Fadrosh E.A."/>
            <person name="Kyrpides N.C."/>
            <person name="Woyke T."/>
        </authorList>
    </citation>
    <scope>NUCLEOTIDE SEQUENCE</scope>
    <source>
        <strain evidence="3">GVMAG-M-3300020727-4</strain>
    </source>
</reference>
<evidence type="ECO:0000256" key="1">
    <source>
        <dbReference type="SAM" id="Phobius"/>
    </source>
</evidence>
<dbReference type="Gene3D" id="3.40.30.10">
    <property type="entry name" value="Glutaredoxin"/>
    <property type="match status" value="1"/>
</dbReference>
<evidence type="ECO:0000259" key="2">
    <source>
        <dbReference type="Pfam" id="PF13098"/>
    </source>
</evidence>
<proteinExistence type="predicted"/>
<dbReference type="InterPro" id="IPR036249">
    <property type="entry name" value="Thioredoxin-like_sf"/>
</dbReference>
<keyword evidence="1" id="KW-1133">Transmembrane helix</keyword>
<keyword evidence="1" id="KW-0472">Membrane</keyword>